<sequence length="102" mass="10976">MPFPQTSQGQYDFKALTPVVRDAGGSGIFYWGAFWSQSPKWLVAPDGKDDDASRRSPFDDGGQATKGLGGLNWNKRGTNWRTPSGCTLLTPCAGGHLRTLSG</sequence>
<accession>A0A1W1UKD7</accession>
<proteinExistence type="predicted"/>
<reference evidence="2 3" key="1">
    <citation type="submission" date="2017-04" db="EMBL/GenBank/DDBJ databases">
        <authorList>
            <person name="Afonso C.L."/>
            <person name="Miller P.J."/>
            <person name="Scott M.A."/>
            <person name="Spackman E."/>
            <person name="Goraichik I."/>
            <person name="Dimitrov K.M."/>
            <person name="Suarez D.L."/>
            <person name="Swayne D.E."/>
        </authorList>
    </citation>
    <scope>NUCLEOTIDE SEQUENCE [LARGE SCALE GENOMIC DNA]</scope>
    <source>
        <strain evidence="2 3">KR-140</strain>
    </source>
</reference>
<dbReference type="EMBL" id="FWWU01000005">
    <property type="protein sequence ID" value="SMB81512.1"/>
    <property type="molecule type" value="Genomic_DNA"/>
</dbReference>
<dbReference type="Proteomes" id="UP000192582">
    <property type="component" value="Unassembled WGS sequence"/>
</dbReference>
<organism evidence="2 3">
    <name type="scientific">Deinococcus hopiensis KR-140</name>
    <dbReference type="NCBI Taxonomy" id="695939"/>
    <lineage>
        <taxon>Bacteria</taxon>
        <taxon>Thermotogati</taxon>
        <taxon>Deinococcota</taxon>
        <taxon>Deinococci</taxon>
        <taxon>Deinococcales</taxon>
        <taxon>Deinococcaceae</taxon>
        <taxon>Deinococcus</taxon>
    </lineage>
</organism>
<gene>
    <name evidence="2" type="ORF">SAMN00790413_04603</name>
</gene>
<feature type="region of interest" description="Disordered" evidence="1">
    <location>
        <begin position="45"/>
        <end position="76"/>
    </location>
</feature>
<dbReference type="AlphaFoldDB" id="A0A1W1UKD7"/>
<evidence type="ECO:0000313" key="2">
    <source>
        <dbReference type="EMBL" id="SMB81512.1"/>
    </source>
</evidence>
<keyword evidence="3" id="KW-1185">Reference proteome</keyword>
<evidence type="ECO:0000256" key="1">
    <source>
        <dbReference type="SAM" id="MobiDB-lite"/>
    </source>
</evidence>
<name>A0A1W1UKD7_9DEIO</name>
<feature type="compositionally biased region" description="Basic and acidic residues" evidence="1">
    <location>
        <begin position="46"/>
        <end position="58"/>
    </location>
</feature>
<evidence type="ECO:0000313" key="3">
    <source>
        <dbReference type="Proteomes" id="UP000192582"/>
    </source>
</evidence>
<protein>
    <submittedName>
        <fullName evidence="2">Arabinogalactan endo-1,4-beta-galactosidase</fullName>
    </submittedName>
</protein>